<dbReference type="Pfam" id="PF17921">
    <property type="entry name" value="Integrase_H2C2"/>
    <property type="match status" value="1"/>
</dbReference>
<dbReference type="EMBL" id="BPVZ01000014">
    <property type="protein sequence ID" value="GKU99879.1"/>
    <property type="molecule type" value="Genomic_DNA"/>
</dbReference>
<gene>
    <name evidence="2" type="ORF">SLEP1_g12659</name>
</gene>
<evidence type="ECO:0000259" key="1">
    <source>
        <dbReference type="Pfam" id="PF17921"/>
    </source>
</evidence>
<feature type="domain" description="Integrase zinc-binding" evidence="1">
    <location>
        <begin position="128"/>
        <end position="185"/>
    </location>
</feature>
<dbReference type="InterPro" id="IPR041588">
    <property type="entry name" value="Integrase_H2C2"/>
</dbReference>
<reference evidence="2 3" key="1">
    <citation type="journal article" date="2021" name="Commun. Biol.">
        <title>The genome of Shorea leprosula (Dipterocarpaceae) highlights the ecological relevance of drought in aseasonal tropical rainforests.</title>
        <authorList>
            <person name="Ng K.K.S."/>
            <person name="Kobayashi M.J."/>
            <person name="Fawcett J.A."/>
            <person name="Hatakeyama M."/>
            <person name="Paape T."/>
            <person name="Ng C.H."/>
            <person name="Ang C.C."/>
            <person name="Tnah L.H."/>
            <person name="Lee C.T."/>
            <person name="Nishiyama T."/>
            <person name="Sese J."/>
            <person name="O'Brien M.J."/>
            <person name="Copetti D."/>
            <person name="Mohd Noor M.I."/>
            <person name="Ong R.C."/>
            <person name="Putra M."/>
            <person name="Sireger I.Z."/>
            <person name="Indrioko S."/>
            <person name="Kosugi Y."/>
            <person name="Izuno A."/>
            <person name="Isagi Y."/>
            <person name="Lee S.L."/>
            <person name="Shimizu K.K."/>
        </authorList>
    </citation>
    <scope>NUCLEOTIDE SEQUENCE [LARGE SCALE GENOMIC DNA]</scope>
    <source>
        <strain evidence="2">214</strain>
    </source>
</reference>
<keyword evidence="3" id="KW-1185">Reference proteome</keyword>
<dbReference type="Gene3D" id="1.10.340.70">
    <property type="match status" value="1"/>
</dbReference>
<dbReference type="PANTHER" id="PTHR37984:SF5">
    <property type="entry name" value="PROTEIN NYNRIN-LIKE"/>
    <property type="match status" value="1"/>
</dbReference>
<evidence type="ECO:0000313" key="3">
    <source>
        <dbReference type="Proteomes" id="UP001054252"/>
    </source>
</evidence>
<comment type="caution">
    <text evidence="2">The sequence shown here is derived from an EMBL/GenBank/DDBJ whole genome shotgun (WGS) entry which is preliminary data.</text>
</comment>
<dbReference type="PANTHER" id="PTHR37984">
    <property type="entry name" value="PROTEIN CBG26694"/>
    <property type="match status" value="1"/>
</dbReference>
<dbReference type="Proteomes" id="UP001054252">
    <property type="component" value="Unassembled WGS sequence"/>
</dbReference>
<proteinExistence type="predicted"/>
<protein>
    <recommendedName>
        <fullName evidence="1">Integrase zinc-binding domain-containing protein</fullName>
    </recommendedName>
</protein>
<dbReference type="AlphaFoldDB" id="A0AAV5ILY7"/>
<name>A0AAV5ILY7_9ROSI</name>
<dbReference type="InterPro" id="IPR050951">
    <property type="entry name" value="Retrovirus_Pol_polyprotein"/>
</dbReference>
<sequence length="203" mass="24065">MRQRQWLEFLKDYDLTISYHQGKANKVVDALSRKSSGIASSIFATQKEFLEDLAKLNVELRLDNTKAYLAALSAQPALINRIKLAQQKDPFLQRLKAKVKVREPHMQEFRFLDDETLWFGDKLCVPRDHALRREIMDDTHNTSYIVHPGSTKRYRDMCSTFWWWNMKREIARFVSQCLTCQKVKAEHQRLLEKLQPLPIPQWM</sequence>
<organism evidence="2 3">
    <name type="scientific">Rubroshorea leprosula</name>
    <dbReference type="NCBI Taxonomy" id="152421"/>
    <lineage>
        <taxon>Eukaryota</taxon>
        <taxon>Viridiplantae</taxon>
        <taxon>Streptophyta</taxon>
        <taxon>Embryophyta</taxon>
        <taxon>Tracheophyta</taxon>
        <taxon>Spermatophyta</taxon>
        <taxon>Magnoliopsida</taxon>
        <taxon>eudicotyledons</taxon>
        <taxon>Gunneridae</taxon>
        <taxon>Pentapetalae</taxon>
        <taxon>rosids</taxon>
        <taxon>malvids</taxon>
        <taxon>Malvales</taxon>
        <taxon>Dipterocarpaceae</taxon>
        <taxon>Rubroshorea</taxon>
    </lineage>
</organism>
<accession>A0AAV5ILY7</accession>
<evidence type="ECO:0000313" key="2">
    <source>
        <dbReference type="EMBL" id="GKU99879.1"/>
    </source>
</evidence>